<feature type="domain" description="ODAD1 central coiled coil region" evidence="3">
    <location>
        <begin position="36"/>
        <end position="306"/>
    </location>
</feature>
<protein>
    <recommendedName>
        <fullName evidence="3">ODAD1 central coiled coil region domain-containing protein</fullName>
    </recommendedName>
</protein>
<feature type="coiled-coil region" evidence="2">
    <location>
        <begin position="212"/>
        <end position="239"/>
    </location>
</feature>
<dbReference type="PANTHER" id="PTHR21694">
    <property type="entry name" value="COILED-COIL DOMAIN-CONTAINING PROTEIN 63"/>
    <property type="match status" value="1"/>
</dbReference>
<dbReference type="PANTHER" id="PTHR21694:SF18">
    <property type="entry name" value="COILED-COIL DOMAIN-CONTAINING PROTEIN 63"/>
    <property type="match status" value="1"/>
</dbReference>
<reference evidence="4" key="1">
    <citation type="submission" date="2020-11" db="EMBL/GenBank/DDBJ databases">
        <authorList>
            <person name="Tran Van P."/>
        </authorList>
    </citation>
    <scope>NUCLEOTIDE SEQUENCE</scope>
</reference>
<evidence type="ECO:0000313" key="4">
    <source>
        <dbReference type="EMBL" id="CAD7410127.1"/>
    </source>
</evidence>
<dbReference type="AlphaFoldDB" id="A0A7R9D8N6"/>
<dbReference type="Pfam" id="PF21773">
    <property type="entry name" value="ODAD1_CC"/>
    <property type="match status" value="1"/>
</dbReference>
<dbReference type="InterPro" id="IPR049258">
    <property type="entry name" value="ODAD1_CC"/>
</dbReference>
<accession>A0A7R9D8N6</accession>
<sequence length="343" mass="39777">MIDWLTIKYRPYIRPNIALQNGVLRLASNTNYSPVLLQATVKFNKMLAENSELREELDHLIKERSHFNQLYQQLTSRLQSGKKVIVDLIEQATLAYDQREEAQSKLQALKDRGRVDLSVHSQEMRELQRQLDHNAKLQEFLGIKGQKRVMADLEERERQKKQNQKESQEQMIAMYQVILEKIKACSGEAEVDRLSAQFIKQEEENFALFNYVNELNNELELLQDQVNELKSKIEGQHEANRERAARHKETLGELDAEVSFRMRDADQSQDKLDATNKILSNLLEGIENIFELVRCDNAPILELLGNSSNVSSHSVMLYLGIIERRINDLLRLALYRNKIAAMG</sequence>
<dbReference type="EMBL" id="OD004531">
    <property type="protein sequence ID" value="CAD7410127.1"/>
    <property type="molecule type" value="Genomic_DNA"/>
</dbReference>
<organism evidence="4">
    <name type="scientific">Timema poppense</name>
    <name type="common">Walking stick</name>
    <dbReference type="NCBI Taxonomy" id="170557"/>
    <lineage>
        <taxon>Eukaryota</taxon>
        <taxon>Metazoa</taxon>
        <taxon>Ecdysozoa</taxon>
        <taxon>Arthropoda</taxon>
        <taxon>Hexapoda</taxon>
        <taxon>Insecta</taxon>
        <taxon>Pterygota</taxon>
        <taxon>Neoptera</taxon>
        <taxon>Polyneoptera</taxon>
        <taxon>Phasmatodea</taxon>
        <taxon>Timematodea</taxon>
        <taxon>Timematoidea</taxon>
        <taxon>Timematidae</taxon>
        <taxon>Timema</taxon>
    </lineage>
</organism>
<feature type="coiled-coil region" evidence="2">
    <location>
        <begin position="143"/>
        <end position="171"/>
    </location>
</feature>
<gene>
    <name evidence="4" type="ORF">TPSB3V08_LOCUS7198</name>
</gene>
<name>A0A7R9D8N6_TIMPO</name>
<keyword evidence="1 2" id="KW-0175">Coiled coil</keyword>
<evidence type="ECO:0000256" key="1">
    <source>
        <dbReference type="ARBA" id="ARBA00023054"/>
    </source>
</evidence>
<evidence type="ECO:0000256" key="2">
    <source>
        <dbReference type="SAM" id="Coils"/>
    </source>
</evidence>
<proteinExistence type="predicted"/>
<dbReference type="InterPro" id="IPR051876">
    <property type="entry name" value="ODA-DC/CCD"/>
</dbReference>
<evidence type="ECO:0000259" key="3">
    <source>
        <dbReference type="Pfam" id="PF21773"/>
    </source>
</evidence>
<feature type="coiled-coil region" evidence="2">
    <location>
        <begin position="43"/>
        <end position="112"/>
    </location>
</feature>